<protein>
    <submittedName>
        <fullName evidence="1">Uncharacterized protein</fullName>
    </submittedName>
</protein>
<organism evidence="1 2">
    <name type="scientific">Algoriphagus ratkowskyi</name>
    <dbReference type="NCBI Taxonomy" id="57028"/>
    <lineage>
        <taxon>Bacteria</taxon>
        <taxon>Pseudomonadati</taxon>
        <taxon>Bacteroidota</taxon>
        <taxon>Cytophagia</taxon>
        <taxon>Cytophagales</taxon>
        <taxon>Cyclobacteriaceae</taxon>
        <taxon>Algoriphagus</taxon>
    </lineage>
</organism>
<accession>A0A2W7QU95</accession>
<sequence>MKKLENKKTLMKESLSGIGMESLIFLASDRSLFVTDAKLGMDTISLTRRVY</sequence>
<dbReference type="Proteomes" id="UP000249115">
    <property type="component" value="Unassembled WGS sequence"/>
</dbReference>
<name>A0A2W7QU95_9BACT</name>
<reference evidence="1 2" key="1">
    <citation type="submission" date="2018-06" db="EMBL/GenBank/DDBJ databases">
        <title>Genomic Encyclopedia of Archaeal and Bacterial Type Strains, Phase II (KMG-II): from individual species to whole genera.</title>
        <authorList>
            <person name="Goeker M."/>
        </authorList>
    </citation>
    <scope>NUCLEOTIDE SEQUENCE [LARGE SCALE GENOMIC DNA]</scope>
    <source>
        <strain evidence="1 2">DSM 22686</strain>
    </source>
</reference>
<dbReference type="EMBL" id="QKZU01000018">
    <property type="protein sequence ID" value="PZX51561.1"/>
    <property type="molecule type" value="Genomic_DNA"/>
</dbReference>
<dbReference type="RefSeq" id="WP_158093853.1">
    <property type="nucleotide sequence ID" value="NZ_MSSV01000002.1"/>
</dbReference>
<evidence type="ECO:0000313" key="1">
    <source>
        <dbReference type="EMBL" id="PZX51561.1"/>
    </source>
</evidence>
<comment type="caution">
    <text evidence="1">The sequence shown here is derived from an EMBL/GenBank/DDBJ whole genome shotgun (WGS) entry which is preliminary data.</text>
</comment>
<evidence type="ECO:0000313" key="2">
    <source>
        <dbReference type="Proteomes" id="UP000249115"/>
    </source>
</evidence>
<proteinExistence type="predicted"/>
<dbReference type="AlphaFoldDB" id="A0A2W7QU95"/>
<gene>
    <name evidence="1" type="ORF">LV84_03718</name>
</gene>